<dbReference type="Proteomes" id="UP001172743">
    <property type="component" value="Unassembled WGS sequence"/>
</dbReference>
<evidence type="ECO:0000259" key="3">
    <source>
        <dbReference type="PROSITE" id="PS51849"/>
    </source>
</evidence>
<dbReference type="PROSITE" id="PS51849">
    <property type="entry name" value="RSGI_N"/>
    <property type="match status" value="1"/>
</dbReference>
<keyword evidence="2" id="KW-1133">Transmembrane helix</keyword>
<dbReference type="Pfam" id="PF12791">
    <property type="entry name" value="RsgI_N"/>
    <property type="match status" value="1"/>
</dbReference>
<keyword evidence="2" id="KW-0472">Membrane</keyword>
<keyword evidence="2" id="KW-0812">Transmembrane</keyword>
<sequence>MEKIRGIVCEKHKNHIIFLTQNGQFLKGIPLIADPEIGEEVDFYLKPNSLPANSNRFIYYKLGPALMAAILCIVIAAGLLLPETSVAAYIHLNGNHPVEIGVDAKGKVISAEAHSKDRGIDIKDVEGLPIETALDKIVNDMSTKDAEVSITAEYKSDTLPALKAQVEKAVKKARQDQSNKNLNSIEEPSNEKPATNNNALDTTNQNANQNPAAKKPSNSDVDQTQQESTAKDGKNNSQKNSNALESIPKKAAEQEKGANPSTDNTKDGNPGPKKDHVPLKENNNQSNHSTNKESHSKSDKSNVN</sequence>
<feature type="compositionally biased region" description="Polar residues" evidence="1">
    <location>
        <begin position="178"/>
        <end position="201"/>
    </location>
</feature>
<feature type="compositionally biased region" description="Polar residues" evidence="1">
    <location>
        <begin position="235"/>
        <end position="244"/>
    </location>
</feature>
<feature type="compositionally biased region" description="Polar residues" evidence="1">
    <location>
        <begin position="218"/>
        <end position="228"/>
    </location>
</feature>
<feature type="transmembrane region" description="Helical" evidence="2">
    <location>
        <begin position="58"/>
        <end position="81"/>
    </location>
</feature>
<reference evidence="4" key="1">
    <citation type="submission" date="2023-07" db="EMBL/GenBank/DDBJ databases">
        <title>Ureibacillus sp. isolated from freshwater well.</title>
        <authorList>
            <person name="Kirdat K."/>
            <person name="Bhatt A."/>
            <person name="Teware R."/>
            <person name="Bhavsar Y."/>
            <person name="Yadav A."/>
        </authorList>
    </citation>
    <scope>NUCLEOTIDE SEQUENCE</scope>
    <source>
        <strain evidence="4">BA0131</strain>
    </source>
</reference>
<protein>
    <submittedName>
        <fullName evidence="4">Anti-sigma factor domain-containing protein</fullName>
    </submittedName>
</protein>
<feature type="compositionally biased region" description="Low complexity" evidence="1">
    <location>
        <begin position="202"/>
        <end position="216"/>
    </location>
</feature>
<evidence type="ECO:0000313" key="4">
    <source>
        <dbReference type="EMBL" id="MDN4492636.1"/>
    </source>
</evidence>
<comment type="caution">
    <text evidence="4">The sequence shown here is derived from an EMBL/GenBank/DDBJ whole genome shotgun (WGS) entry which is preliminary data.</text>
</comment>
<evidence type="ECO:0000256" key="1">
    <source>
        <dbReference type="SAM" id="MobiDB-lite"/>
    </source>
</evidence>
<proteinExistence type="predicted"/>
<dbReference type="EMBL" id="JAUHTQ010000002">
    <property type="protein sequence ID" value="MDN4492636.1"/>
    <property type="molecule type" value="Genomic_DNA"/>
</dbReference>
<gene>
    <name evidence="4" type="ORF">QYB95_03715</name>
</gene>
<feature type="region of interest" description="Disordered" evidence="1">
    <location>
        <begin position="170"/>
        <end position="304"/>
    </location>
</feature>
<dbReference type="RefSeq" id="WP_301136768.1">
    <property type="nucleotide sequence ID" value="NZ_JAUHTQ010000002.1"/>
</dbReference>
<feature type="compositionally biased region" description="Basic and acidic residues" evidence="1">
    <location>
        <begin position="290"/>
        <end position="304"/>
    </location>
</feature>
<evidence type="ECO:0000313" key="5">
    <source>
        <dbReference type="Proteomes" id="UP001172743"/>
    </source>
</evidence>
<keyword evidence="5" id="KW-1185">Reference proteome</keyword>
<feature type="compositionally biased region" description="Basic and acidic residues" evidence="1">
    <location>
        <begin position="247"/>
        <end position="256"/>
    </location>
</feature>
<name>A0ABT8GMK6_9BACL</name>
<evidence type="ECO:0000256" key="2">
    <source>
        <dbReference type="SAM" id="Phobius"/>
    </source>
</evidence>
<organism evidence="4 5">
    <name type="scientific">Ureibacillus aquaedulcis</name>
    <dbReference type="NCBI Taxonomy" id="3058421"/>
    <lineage>
        <taxon>Bacteria</taxon>
        <taxon>Bacillati</taxon>
        <taxon>Bacillota</taxon>
        <taxon>Bacilli</taxon>
        <taxon>Bacillales</taxon>
        <taxon>Caryophanaceae</taxon>
        <taxon>Ureibacillus</taxon>
    </lineage>
</organism>
<dbReference type="InterPro" id="IPR024449">
    <property type="entry name" value="Anti-sigma_RsgI_N"/>
</dbReference>
<accession>A0ABT8GMK6</accession>
<feature type="domain" description="RsgI N-terminal anti-sigma" evidence="3">
    <location>
        <begin position="4"/>
        <end position="52"/>
    </location>
</feature>